<dbReference type="Proteomes" id="UP000321949">
    <property type="component" value="Unassembled WGS sequence"/>
</dbReference>
<dbReference type="Pfam" id="PF01814">
    <property type="entry name" value="Hemerythrin"/>
    <property type="match status" value="1"/>
</dbReference>
<feature type="domain" description="Hemerythrin-like" evidence="1">
    <location>
        <begin position="77"/>
        <end position="208"/>
    </location>
</feature>
<evidence type="ECO:0000313" key="3">
    <source>
        <dbReference type="Proteomes" id="UP000321949"/>
    </source>
</evidence>
<keyword evidence="3" id="KW-1185">Reference proteome</keyword>
<dbReference type="EMBL" id="VRSX01000005">
    <property type="protein sequence ID" value="TXK09080.1"/>
    <property type="molecule type" value="Genomic_DNA"/>
</dbReference>
<name>A0A5C8HV77_9MICO</name>
<evidence type="ECO:0000313" key="2">
    <source>
        <dbReference type="EMBL" id="TXK09080.1"/>
    </source>
</evidence>
<protein>
    <submittedName>
        <fullName evidence="2">Hemerythrin domain-containing protein</fullName>
    </submittedName>
</protein>
<comment type="caution">
    <text evidence="2">The sequence shown here is derived from an EMBL/GenBank/DDBJ whole genome shotgun (WGS) entry which is preliminary data.</text>
</comment>
<sequence>MGRLKRTTPIVHTNEVCSRRPADTTGPRHGGDCRPAATALASRHRPAMGSGEGDAMAATALPSSGAPMPEDAGCDAEDLVFVHDAFRRLYAVLPTGVRKTPPEDHRRVARVARGVAMVGDALHHHHHLEDEYYWGPMQTRRPACTPHVELMKQHHARVAALLDASAPLADAWTTNPGAGTAEAFAAHIEEIGALLRLHLAREEELALPVMGEVFSQSEWDAVGAQAQKAYDRSQIFLFFGIIQDSLTPERLDAFIAEVPAAIRILYRLIGRRQYERSLDLLSAGTVRPGPYDAAARRGVG</sequence>
<accession>A0A5C8HV77</accession>
<dbReference type="CDD" id="cd12108">
    <property type="entry name" value="Hr-like"/>
    <property type="match status" value="1"/>
</dbReference>
<dbReference type="AlphaFoldDB" id="A0A5C8HV77"/>
<dbReference type="InterPro" id="IPR012312">
    <property type="entry name" value="Hemerythrin-like"/>
</dbReference>
<gene>
    <name evidence="2" type="ORF">FVP74_11155</name>
</gene>
<proteinExistence type="predicted"/>
<dbReference type="Gene3D" id="1.20.120.520">
    <property type="entry name" value="nmb1532 protein domain like"/>
    <property type="match status" value="1"/>
</dbReference>
<reference evidence="2 3" key="1">
    <citation type="submission" date="2019-08" db="EMBL/GenBank/DDBJ databases">
        <authorList>
            <person name="Dong K."/>
        </authorList>
    </citation>
    <scope>NUCLEOTIDE SEQUENCE [LARGE SCALE GENOMIC DNA]</scope>
    <source>
        <strain evidence="2 3">K-1</strain>
    </source>
</reference>
<dbReference type="OrthoDB" id="5197650at2"/>
<evidence type="ECO:0000259" key="1">
    <source>
        <dbReference type="Pfam" id="PF01814"/>
    </source>
</evidence>
<organism evidence="2 3">
    <name type="scientific">Microbacterium saccharophilum</name>
    <dbReference type="NCBI Taxonomy" id="1213358"/>
    <lineage>
        <taxon>Bacteria</taxon>
        <taxon>Bacillati</taxon>
        <taxon>Actinomycetota</taxon>
        <taxon>Actinomycetes</taxon>
        <taxon>Micrococcales</taxon>
        <taxon>Microbacteriaceae</taxon>
        <taxon>Microbacterium</taxon>
    </lineage>
</organism>